<organism evidence="2 3">
    <name type="scientific">Grifola frondosa</name>
    <name type="common">Maitake</name>
    <name type="synonym">Polyporus frondosus</name>
    <dbReference type="NCBI Taxonomy" id="5627"/>
    <lineage>
        <taxon>Eukaryota</taxon>
        <taxon>Fungi</taxon>
        <taxon>Dikarya</taxon>
        <taxon>Basidiomycota</taxon>
        <taxon>Agaricomycotina</taxon>
        <taxon>Agaricomycetes</taxon>
        <taxon>Polyporales</taxon>
        <taxon>Grifolaceae</taxon>
        <taxon>Grifola</taxon>
    </lineage>
</organism>
<accession>A0A1C7MNR7</accession>
<comment type="caution">
    <text evidence="2">The sequence shown here is derived from an EMBL/GenBank/DDBJ whole genome shotgun (WGS) entry which is preliminary data.</text>
</comment>
<dbReference type="Proteomes" id="UP000092993">
    <property type="component" value="Unassembled WGS sequence"/>
</dbReference>
<protein>
    <submittedName>
        <fullName evidence="2">Uncharacterized protein</fullName>
    </submittedName>
</protein>
<keyword evidence="3" id="KW-1185">Reference proteome</keyword>
<feature type="region of interest" description="Disordered" evidence="1">
    <location>
        <begin position="54"/>
        <end position="75"/>
    </location>
</feature>
<evidence type="ECO:0000313" key="2">
    <source>
        <dbReference type="EMBL" id="OBZ78448.1"/>
    </source>
</evidence>
<gene>
    <name evidence="2" type="ORF">A0H81_02141</name>
</gene>
<dbReference type="AlphaFoldDB" id="A0A1C7MNR7"/>
<reference evidence="2 3" key="1">
    <citation type="submission" date="2016-03" db="EMBL/GenBank/DDBJ databases">
        <title>Whole genome sequencing of Grifola frondosa 9006-11.</title>
        <authorList>
            <person name="Min B."/>
            <person name="Park H."/>
            <person name="Kim J.-G."/>
            <person name="Cho H."/>
            <person name="Oh Y.-L."/>
            <person name="Kong W.-S."/>
            <person name="Choi I.-G."/>
        </authorList>
    </citation>
    <scope>NUCLEOTIDE SEQUENCE [LARGE SCALE GENOMIC DNA]</scope>
    <source>
        <strain evidence="2 3">9006-11</strain>
    </source>
</reference>
<evidence type="ECO:0000256" key="1">
    <source>
        <dbReference type="SAM" id="MobiDB-lite"/>
    </source>
</evidence>
<feature type="compositionally biased region" description="Basic residues" evidence="1">
    <location>
        <begin position="60"/>
        <end position="75"/>
    </location>
</feature>
<evidence type="ECO:0000313" key="3">
    <source>
        <dbReference type="Proteomes" id="UP000092993"/>
    </source>
</evidence>
<name>A0A1C7MNR7_GRIFR</name>
<sequence>MLAWRSYTRPNTYRPIAARCFIVTPDARRCNLAQISPFSTAIFPHAHTYREPFPSLPAKHNARRKSHRAHSSHHNKIASHLELNIVASDVSSSPTEYVR</sequence>
<dbReference type="EMBL" id="LUGG01000002">
    <property type="protein sequence ID" value="OBZ78448.1"/>
    <property type="molecule type" value="Genomic_DNA"/>
</dbReference>
<proteinExistence type="predicted"/>